<dbReference type="GO" id="GO:0003743">
    <property type="term" value="F:translation initiation factor activity"/>
    <property type="evidence" value="ECO:0007669"/>
    <property type="project" value="UniProtKB-KW"/>
</dbReference>
<accession>A0ABT8RH51</accession>
<evidence type="ECO:0000256" key="3">
    <source>
        <dbReference type="ARBA" id="ARBA00022917"/>
    </source>
</evidence>
<dbReference type="EMBL" id="JAUKPO010000024">
    <property type="protein sequence ID" value="MDO1450012.1"/>
    <property type="molecule type" value="Genomic_DNA"/>
</dbReference>
<evidence type="ECO:0000256" key="2">
    <source>
        <dbReference type="ARBA" id="ARBA00022845"/>
    </source>
</evidence>
<dbReference type="InterPro" id="IPR050318">
    <property type="entry name" value="DENR/SUI1_TIF"/>
</dbReference>
<dbReference type="CDD" id="cd11567">
    <property type="entry name" value="YciH_like"/>
    <property type="match status" value="1"/>
</dbReference>
<dbReference type="InterPro" id="IPR005872">
    <property type="entry name" value="SUI1_arc_bac"/>
</dbReference>
<dbReference type="PANTHER" id="PTHR12789:SF0">
    <property type="entry name" value="DENSITY-REGULATED PROTEIN"/>
    <property type="match status" value="1"/>
</dbReference>
<feature type="domain" description="SUI1" evidence="4">
    <location>
        <begin position="47"/>
        <end position="107"/>
    </location>
</feature>
<sequence length="115" mass="12479">MAKDIKKNREGVVYSTDQSFEYTYTGGSEPETLPPAQQNLKVQLDKKSRGGKQVTLITGFIGTQADLETLSKKLKAKCGVGGSAKDAEILIQGDFRDKILQLLQAEGYKAKKIGG</sequence>
<evidence type="ECO:0000259" key="4">
    <source>
        <dbReference type="PROSITE" id="PS50296"/>
    </source>
</evidence>
<comment type="caution">
    <text evidence="5">The sequence shown here is derived from an EMBL/GenBank/DDBJ whole genome shotgun (WGS) entry which is preliminary data.</text>
</comment>
<evidence type="ECO:0000256" key="1">
    <source>
        <dbReference type="ARBA" id="ARBA00005422"/>
    </source>
</evidence>
<dbReference type="PIRSF" id="PIRSF037511">
    <property type="entry name" value="Transl_init_SUI1_pro"/>
    <property type="match status" value="1"/>
</dbReference>
<dbReference type="SUPFAM" id="SSF55159">
    <property type="entry name" value="eIF1-like"/>
    <property type="match status" value="1"/>
</dbReference>
<keyword evidence="5" id="KW-0396">Initiation factor</keyword>
<dbReference type="InterPro" id="IPR036877">
    <property type="entry name" value="SUI1_dom_sf"/>
</dbReference>
<dbReference type="PANTHER" id="PTHR12789">
    <property type="entry name" value="DENSITY-REGULATED PROTEIN HOMOLOG"/>
    <property type="match status" value="1"/>
</dbReference>
<proteinExistence type="inferred from homology"/>
<organism evidence="5 6">
    <name type="scientific">Rhodocytophaga aerolata</name>
    <dbReference type="NCBI Taxonomy" id="455078"/>
    <lineage>
        <taxon>Bacteria</taxon>
        <taxon>Pseudomonadati</taxon>
        <taxon>Bacteroidota</taxon>
        <taxon>Cytophagia</taxon>
        <taxon>Cytophagales</taxon>
        <taxon>Rhodocytophagaceae</taxon>
        <taxon>Rhodocytophaga</taxon>
    </lineage>
</organism>
<name>A0ABT8RH51_9BACT</name>
<keyword evidence="2" id="KW-0810">Translation regulation</keyword>
<dbReference type="Proteomes" id="UP001168528">
    <property type="component" value="Unassembled WGS sequence"/>
</dbReference>
<evidence type="ECO:0000313" key="5">
    <source>
        <dbReference type="EMBL" id="MDO1450012.1"/>
    </source>
</evidence>
<dbReference type="RefSeq" id="WP_302040813.1">
    <property type="nucleotide sequence ID" value="NZ_JAUKPO010000024.1"/>
</dbReference>
<evidence type="ECO:0000313" key="6">
    <source>
        <dbReference type="Proteomes" id="UP001168528"/>
    </source>
</evidence>
<comment type="similarity">
    <text evidence="1">Belongs to the SUI1 family.</text>
</comment>
<dbReference type="Pfam" id="PF01253">
    <property type="entry name" value="SUI1"/>
    <property type="match status" value="1"/>
</dbReference>
<dbReference type="PROSITE" id="PS50296">
    <property type="entry name" value="SUI1"/>
    <property type="match status" value="1"/>
</dbReference>
<dbReference type="InterPro" id="IPR001950">
    <property type="entry name" value="SUI1"/>
</dbReference>
<gene>
    <name evidence="5" type="ORF">Q0590_27275</name>
</gene>
<reference evidence="5" key="1">
    <citation type="submission" date="2023-07" db="EMBL/GenBank/DDBJ databases">
        <title>The genome sequence of Rhodocytophaga aerolata KACC 12507.</title>
        <authorList>
            <person name="Zhang X."/>
        </authorList>
    </citation>
    <scope>NUCLEOTIDE SEQUENCE</scope>
    <source>
        <strain evidence="5">KACC 12507</strain>
    </source>
</reference>
<dbReference type="Gene3D" id="3.30.780.10">
    <property type="entry name" value="SUI1-like domain"/>
    <property type="match status" value="1"/>
</dbReference>
<keyword evidence="6" id="KW-1185">Reference proteome</keyword>
<protein>
    <submittedName>
        <fullName evidence="5">Translation initiation factor</fullName>
    </submittedName>
</protein>
<keyword evidence="3" id="KW-0648">Protein biosynthesis</keyword>